<keyword evidence="3" id="KW-1185">Reference proteome</keyword>
<dbReference type="RefSeq" id="WP_188685627.1">
    <property type="nucleotide sequence ID" value="NZ_BMKX01000004.1"/>
</dbReference>
<organism evidence="2 3">
    <name type="scientific">Glutamicibacter ardleyensis</name>
    <dbReference type="NCBI Taxonomy" id="225894"/>
    <lineage>
        <taxon>Bacteria</taxon>
        <taxon>Bacillati</taxon>
        <taxon>Actinomycetota</taxon>
        <taxon>Actinomycetes</taxon>
        <taxon>Micrococcales</taxon>
        <taxon>Micrococcaceae</taxon>
        <taxon>Glutamicibacter</taxon>
    </lineage>
</organism>
<dbReference type="EMBL" id="BMKX01000004">
    <property type="protein sequence ID" value="GGJ62200.1"/>
    <property type="molecule type" value="Genomic_DNA"/>
</dbReference>
<feature type="region of interest" description="Disordered" evidence="1">
    <location>
        <begin position="1"/>
        <end position="40"/>
    </location>
</feature>
<reference evidence="3" key="1">
    <citation type="journal article" date="2019" name="Int. J. Syst. Evol. Microbiol.">
        <title>The Global Catalogue of Microorganisms (GCM) 10K type strain sequencing project: providing services to taxonomists for standard genome sequencing and annotation.</title>
        <authorList>
            <consortium name="The Broad Institute Genomics Platform"/>
            <consortium name="The Broad Institute Genome Sequencing Center for Infectious Disease"/>
            <person name="Wu L."/>
            <person name="Ma J."/>
        </authorList>
    </citation>
    <scope>NUCLEOTIDE SEQUENCE [LARGE SCALE GENOMIC DNA]</scope>
    <source>
        <strain evidence="3">CGMCC 1.3685</strain>
    </source>
</reference>
<proteinExistence type="predicted"/>
<name>A0ABQ2DKZ9_9MICC</name>
<evidence type="ECO:0000313" key="2">
    <source>
        <dbReference type="EMBL" id="GGJ62200.1"/>
    </source>
</evidence>
<feature type="compositionally biased region" description="Polar residues" evidence="1">
    <location>
        <begin position="30"/>
        <end position="40"/>
    </location>
</feature>
<protein>
    <submittedName>
        <fullName evidence="2">Uncharacterized protein</fullName>
    </submittedName>
</protein>
<dbReference type="Proteomes" id="UP000606115">
    <property type="component" value="Unassembled WGS sequence"/>
</dbReference>
<gene>
    <name evidence="2" type="ORF">GCM10007173_21370</name>
</gene>
<feature type="region of interest" description="Disordered" evidence="1">
    <location>
        <begin position="77"/>
        <end position="104"/>
    </location>
</feature>
<comment type="caution">
    <text evidence="2">The sequence shown here is derived from an EMBL/GenBank/DDBJ whole genome shotgun (WGS) entry which is preliminary data.</text>
</comment>
<evidence type="ECO:0000256" key="1">
    <source>
        <dbReference type="SAM" id="MobiDB-lite"/>
    </source>
</evidence>
<dbReference type="GeneID" id="303304494"/>
<sequence length="104" mass="11309">MLTVSSRLDTMNRLEGSGSTDWPSSDLGLNRSNDSNGQTCMREQGLVGSRTQGRSNMFSLENPQFLLELREDANHSIGTHDNELGTNGFTELHGSAPAQKGANR</sequence>
<accession>A0ABQ2DKZ9</accession>
<evidence type="ECO:0000313" key="3">
    <source>
        <dbReference type="Proteomes" id="UP000606115"/>
    </source>
</evidence>